<keyword evidence="5 6" id="KW-0408">Iron</keyword>
<evidence type="ECO:0000256" key="3">
    <source>
        <dbReference type="ARBA" id="ARBA00022723"/>
    </source>
</evidence>
<evidence type="ECO:0000256" key="1">
    <source>
        <dbReference type="ARBA" id="ARBA00022448"/>
    </source>
</evidence>
<gene>
    <name evidence="8" type="ORF">K8352_12985</name>
</gene>
<dbReference type="InterPro" id="IPR009056">
    <property type="entry name" value="Cyt_c-like_dom"/>
</dbReference>
<proteinExistence type="predicted"/>
<evidence type="ECO:0000313" key="8">
    <source>
        <dbReference type="EMBL" id="MCG2461669.1"/>
    </source>
</evidence>
<dbReference type="PRINTS" id="PR00606">
    <property type="entry name" value="CYTCHROMECID"/>
</dbReference>
<dbReference type="EMBL" id="JAIRBC010000018">
    <property type="protein sequence ID" value="MCG2461669.1"/>
    <property type="molecule type" value="Genomic_DNA"/>
</dbReference>
<sequence length="270" mass="29992">MKAKIHLIYLLLLSILLFVGGADFFDTPGETSKNLYKPSFKKDYALTDKIRLSPKTFPQSNSRPLVKIIAPKDKSSYPMGTRVVYQINVSDIEDGESEYGEIPSNEVLLKVEYPGSSGTTAERDNNIQGNPPGLLEILSSNCLNCHAFKDKLIGPSFYEISERYDITPQNMQTMAKHVKEGSSGVWGNTVMPSHPELSNQEIHEMVQWIMKNAGKSNIDYYTGTEGSIKIPLSVDSEKNVTFILTASYTDHGEDGGQRLKGQDSVIIYAN</sequence>
<keyword evidence="4" id="KW-0249">Electron transport</keyword>
<dbReference type="Gene3D" id="1.10.760.10">
    <property type="entry name" value="Cytochrome c-like domain"/>
    <property type="match status" value="1"/>
</dbReference>
<evidence type="ECO:0000313" key="9">
    <source>
        <dbReference type="Proteomes" id="UP001200642"/>
    </source>
</evidence>
<dbReference type="GO" id="GO:0005506">
    <property type="term" value="F:iron ion binding"/>
    <property type="evidence" value="ECO:0007669"/>
    <property type="project" value="InterPro"/>
</dbReference>
<dbReference type="InterPro" id="IPR002324">
    <property type="entry name" value="Cyt_c_ID"/>
</dbReference>
<comment type="PTM">
    <text evidence="6">Binds 1 heme c group covalently per subunit.</text>
</comment>
<keyword evidence="3 6" id="KW-0479">Metal-binding</keyword>
<dbReference type="PROSITE" id="PS51007">
    <property type="entry name" value="CYTC"/>
    <property type="match status" value="1"/>
</dbReference>
<evidence type="ECO:0000256" key="2">
    <source>
        <dbReference type="ARBA" id="ARBA00022617"/>
    </source>
</evidence>
<dbReference type="GO" id="GO:0020037">
    <property type="term" value="F:heme binding"/>
    <property type="evidence" value="ECO:0007669"/>
    <property type="project" value="InterPro"/>
</dbReference>
<comment type="caution">
    <text evidence="8">The sequence shown here is derived from an EMBL/GenBank/DDBJ whole genome shotgun (WGS) entry which is preliminary data.</text>
</comment>
<keyword evidence="1" id="KW-0813">Transport</keyword>
<feature type="binding site" description="covalent" evidence="6">
    <location>
        <position position="191"/>
    </location>
    <ligand>
        <name>heme c</name>
        <dbReference type="ChEBI" id="CHEBI:61717"/>
    </ligand>
</feature>
<name>A0AAE3JQB0_9FLAO</name>
<dbReference type="GO" id="GO:0009055">
    <property type="term" value="F:electron transfer activity"/>
    <property type="evidence" value="ECO:0007669"/>
    <property type="project" value="InterPro"/>
</dbReference>
<keyword evidence="2 6" id="KW-0349">Heme</keyword>
<dbReference type="Pfam" id="PF00034">
    <property type="entry name" value="Cytochrom_C"/>
    <property type="match status" value="1"/>
</dbReference>
<evidence type="ECO:0000256" key="5">
    <source>
        <dbReference type="ARBA" id="ARBA00023004"/>
    </source>
</evidence>
<evidence type="ECO:0000256" key="4">
    <source>
        <dbReference type="ARBA" id="ARBA00022982"/>
    </source>
</evidence>
<keyword evidence="9" id="KW-1185">Reference proteome</keyword>
<reference evidence="8" key="1">
    <citation type="submission" date="2023-02" db="EMBL/GenBank/DDBJ databases">
        <title>Genome of Flavobacteriaceae gen. nov. sp. strain F89.</title>
        <authorList>
            <person name="Wang Y."/>
        </authorList>
    </citation>
    <scope>NUCLEOTIDE SEQUENCE</scope>
    <source>
        <strain evidence="8">F89</strain>
    </source>
</reference>
<accession>A0AAE3JQB0</accession>
<feature type="binding site" description="covalent" evidence="6">
    <location>
        <position position="142"/>
    </location>
    <ligand>
        <name>heme c</name>
        <dbReference type="ChEBI" id="CHEBI:61717"/>
    </ligand>
</feature>
<protein>
    <submittedName>
        <fullName evidence="8">C-type cytochrome</fullName>
    </submittedName>
</protein>
<organism evidence="8 9">
    <name type="scientific">Cerina litoralis</name>
    <dbReference type="NCBI Taxonomy" id="2874477"/>
    <lineage>
        <taxon>Bacteria</taxon>
        <taxon>Pseudomonadati</taxon>
        <taxon>Bacteroidota</taxon>
        <taxon>Flavobacteriia</taxon>
        <taxon>Flavobacteriales</taxon>
        <taxon>Flavobacteriaceae</taxon>
        <taxon>Cerina</taxon>
    </lineage>
</organism>
<evidence type="ECO:0000259" key="7">
    <source>
        <dbReference type="PROSITE" id="PS51007"/>
    </source>
</evidence>
<dbReference type="InterPro" id="IPR036909">
    <property type="entry name" value="Cyt_c-like_dom_sf"/>
</dbReference>
<dbReference type="SUPFAM" id="SSF46626">
    <property type="entry name" value="Cytochrome c"/>
    <property type="match status" value="1"/>
</dbReference>
<dbReference type="AlphaFoldDB" id="A0AAE3JQB0"/>
<evidence type="ECO:0000256" key="6">
    <source>
        <dbReference type="PIRSR" id="PIRSR602324-1"/>
    </source>
</evidence>
<feature type="domain" description="Cytochrome c" evidence="7">
    <location>
        <begin position="90"/>
        <end position="213"/>
    </location>
</feature>
<dbReference type="RefSeq" id="WP_317902812.1">
    <property type="nucleotide sequence ID" value="NZ_JAIRBC010000018.1"/>
</dbReference>
<dbReference type="Proteomes" id="UP001200642">
    <property type="component" value="Unassembled WGS sequence"/>
</dbReference>
<feature type="binding site" description="covalent" evidence="6">
    <location>
        <position position="146"/>
    </location>
    <ligand>
        <name>heme c</name>
        <dbReference type="ChEBI" id="CHEBI:61717"/>
    </ligand>
</feature>